<accession>A0A250KJA8</accession>
<name>A0A250KJA8_9BACT</name>
<protein>
    <submittedName>
        <fullName evidence="1">Uncharacterized protein</fullName>
    </submittedName>
</protein>
<evidence type="ECO:0000313" key="1">
    <source>
        <dbReference type="EMBL" id="BBA29994.1"/>
    </source>
</evidence>
<gene>
    <name evidence="1" type="ORF">PMEL_200521</name>
</gene>
<dbReference type="OrthoDB" id="1067770at2"/>
<evidence type="ECO:0000313" key="2">
    <source>
        <dbReference type="Proteomes" id="UP000267517"/>
    </source>
</evidence>
<dbReference type="RefSeq" id="WP_120175082.1">
    <property type="nucleotide sequence ID" value="NZ_AP018050.1"/>
</dbReference>
<proteinExistence type="predicted"/>
<sequence length="397" mass="46524">MRRLITSISMIVLAIVFYQCSSKSGKVSVDTNQQDTLQSLNDNIINMERLKEMGIDKKTLTKHMKLQELAWYGGDFRDDQSKPRYEPTELDFLLTIPFVDYYLSSHGYKRPTEKLFQDRIKKVFGIGLKKHSSKSYEEIVGDGSFDFAHSYYSICDKNFITYNWMLRDMLSIEGDKIKLKSEVFQQILALNKFLIYDDPSAFKILELSKYEGDENDLGDFYSGKMILDDLFSTYNYFGSSLLNQWYFNKQKDVPYGFVSRIFEQTSNKKLVVHPSLIETVERNSTGKNGTYFNNFGLYVYQVLQNEDGMNSNNYTLEEKARIFCHFANSEYKMRNKYAEYMDTGDWGRTSWTYIMMTNCKSIYEEAQAHKFFGISKPEMMEEMEQEGLELNPSNDNE</sequence>
<dbReference type="Proteomes" id="UP000267517">
    <property type="component" value="Chromosome II"/>
</dbReference>
<organism evidence="1 2">
    <name type="scientific">Prevotella melaninogenica</name>
    <dbReference type="NCBI Taxonomy" id="28132"/>
    <lineage>
        <taxon>Bacteria</taxon>
        <taxon>Pseudomonadati</taxon>
        <taxon>Bacteroidota</taxon>
        <taxon>Bacteroidia</taxon>
        <taxon>Bacteroidales</taxon>
        <taxon>Prevotellaceae</taxon>
        <taxon>Prevotella</taxon>
    </lineage>
</organism>
<dbReference type="EMBL" id="AP018050">
    <property type="protein sequence ID" value="BBA29994.1"/>
    <property type="molecule type" value="Genomic_DNA"/>
</dbReference>
<dbReference type="AlphaFoldDB" id="A0A250KJA8"/>
<reference evidence="1 2" key="1">
    <citation type="submission" date="2017-05" db="EMBL/GenBank/DDBJ databases">
        <title>whole genome sequence of Prevotella melaninogenica GAI 07411.</title>
        <authorList>
            <person name="Kondo Y."/>
            <person name="Hoshino T."/>
        </authorList>
    </citation>
    <scope>NUCLEOTIDE SEQUENCE [LARGE SCALE GENOMIC DNA]</scope>
    <source>
        <strain evidence="1 2">GAI 07411</strain>
    </source>
</reference>